<gene>
    <name evidence="1" type="ORF">NZH93_42320</name>
</gene>
<dbReference type="RefSeq" id="WP_259628972.1">
    <property type="nucleotide sequence ID" value="NZ_JANYMP010000033.1"/>
</dbReference>
<dbReference type="Proteomes" id="UP001141259">
    <property type="component" value="Unassembled WGS sequence"/>
</dbReference>
<organism evidence="1 2">
    <name type="scientific">Umezawaea endophytica</name>
    <dbReference type="NCBI Taxonomy" id="1654476"/>
    <lineage>
        <taxon>Bacteria</taxon>
        <taxon>Bacillati</taxon>
        <taxon>Actinomycetota</taxon>
        <taxon>Actinomycetes</taxon>
        <taxon>Pseudonocardiales</taxon>
        <taxon>Pseudonocardiaceae</taxon>
        <taxon>Umezawaea</taxon>
    </lineage>
</organism>
<proteinExistence type="predicted"/>
<name>A0A9X2VVE3_9PSEU</name>
<comment type="caution">
    <text evidence="1">The sequence shown here is derived from an EMBL/GenBank/DDBJ whole genome shotgun (WGS) entry which is preliminary data.</text>
</comment>
<dbReference type="InterPro" id="IPR029058">
    <property type="entry name" value="AB_hydrolase_fold"/>
</dbReference>
<keyword evidence="2" id="KW-1185">Reference proteome</keyword>
<evidence type="ECO:0008006" key="3">
    <source>
        <dbReference type="Google" id="ProtNLM"/>
    </source>
</evidence>
<dbReference type="SUPFAM" id="SSF53474">
    <property type="entry name" value="alpha/beta-Hydrolases"/>
    <property type="match status" value="1"/>
</dbReference>
<evidence type="ECO:0000313" key="2">
    <source>
        <dbReference type="Proteomes" id="UP001141259"/>
    </source>
</evidence>
<reference evidence="1" key="1">
    <citation type="submission" date="2022-08" db="EMBL/GenBank/DDBJ databases">
        <authorList>
            <person name="Tistechok S."/>
            <person name="Samborskyy M."/>
            <person name="Roman I."/>
        </authorList>
    </citation>
    <scope>NUCLEOTIDE SEQUENCE</scope>
    <source>
        <strain evidence="1">DSM 103496</strain>
    </source>
</reference>
<sequence>MPWGPQVGEWVRGEVTAVLDVVGGKPLLIGKSLGTVAAAVAAERSLPALWLTPLLTEAWVAAALSRASVPFLLVGGTADEWWDGSLARRLSPHVVEVAGADHNMGVPGSPTGSIEVLSRVVVAAEEFLDSIGWPG</sequence>
<accession>A0A9X2VVE3</accession>
<evidence type="ECO:0000313" key="1">
    <source>
        <dbReference type="EMBL" id="MCS7483516.1"/>
    </source>
</evidence>
<dbReference type="EMBL" id="JANYMP010000033">
    <property type="protein sequence ID" value="MCS7483516.1"/>
    <property type="molecule type" value="Genomic_DNA"/>
</dbReference>
<dbReference type="AlphaFoldDB" id="A0A9X2VVE3"/>
<protein>
    <recommendedName>
        <fullName evidence="3">Alpha/beta hydrolase family protein</fullName>
    </recommendedName>
</protein>
<dbReference type="Gene3D" id="3.40.50.1820">
    <property type="entry name" value="alpha/beta hydrolase"/>
    <property type="match status" value="1"/>
</dbReference>